<dbReference type="SUPFAM" id="SSF53756">
    <property type="entry name" value="UDP-Glycosyltransferase/glycogen phosphorylase"/>
    <property type="match status" value="1"/>
</dbReference>
<reference evidence="2 3" key="1">
    <citation type="submission" date="2020-12" db="EMBL/GenBank/DDBJ databases">
        <title>Pseudomonas schmalbachii sp. nov. isolated from millipede gut.</title>
        <authorList>
            <person name="Shelomi M."/>
        </authorList>
    </citation>
    <scope>NUCLEOTIDE SEQUENCE [LARGE SCALE GENOMIC DNA]</scope>
    <source>
        <strain evidence="2 3">Milli4</strain>
    </source>
</reference>
<dbReference type="RefSeq" id="WP_208312393.1">
    <property type="nucleotide sequence ID" value="NZ_JAELYA010000001.1"/>
</dbReference>
<feature type="domain" description="Glycosyltransferase subfamily 4-like N-terminal" evidence="1">
    <location>
        <begin position="25"/>
        <end position="184"/>
    </location>
</feature>
<dbReference type="EMBL" id="JAELYA010000001">
    <property type="protein sequence ID" value="MBO3274588.1"/>
    <property type="molecule type" value="Genomic_DNA"/>
</dbReference>
<accession>A0ABS3TN57</accession>
<dbReference type="PANTHER" id="PTHR12526:SF638">
    <property type="entry name" value="SPORE COAT PROTEIN SA"/>
    <property type="match status" value="1"/>
</dbReference>
<evidence type="ECO:0000259" key="1">
    <source>
        <dbReference type="Pfam" id="PF13579"/>
    </source>
</evidence>
<dbReference type="Pfam" id="PF13692">
    <property type="entry name" value="Glyco_trans_1_4"/>
    <property type="match status" value="1"/>
</dbReference>
<organism evidence="2 3">
    <name type="scientific">Pseudomonas schmalbachii</name>
    <dbReference type="NCBI Taxonomy" id="2816993"/>
    <lineage>
        <taxon>Bacteria</taxon>
        <taxon>Pseudomonadati</taxon>
        <taxon>Pseudomonadota</taxon>
        <taxon>Gammaproteobacteria</taxon>
        <taxon>Pseudomonadales</taxon>
        <taxon>Pseudomonadaceae</taxon>
        <taxon>Pseudomonas</taxon>
    </lineage>
</organism>
<dbReference type="CDD" id="cd03808">
    <property type="entry name" value="GT4_CapM-like"/>
    <property type="match status" value="1"/>
</dbReference>
<dbReference type="Proteomes" id="UP000669060">
    <property type="component" value="Unassembled WGS sequence"/>
</dbReference>
<protein>
    <submittedName>
        <fullName evidence="2">Glycosyltransferase family 4 protein</fullName>
    </submittedName>
</protein>
<proteinExistence type="predicted"/>
<keyword evidence="3" id="KW-1185">Reference proteome</keyword>
<dbReference type="Pfam" id="PF13579">
    <property type="entry name" value="Glyco_trans_4_4"/>
    <property type="match status" value="1"/>
</dbReference>
<evidence type="ECO:0000313" key="2">
    <source>
        <dbReference type="EMBL" id="MBO3274588.1"/>
    </source>
</evidence>
<dbReference type="PANTHER" id="PTHR12526">
    <property type="entry name" value="GLYCOSYLTRANSFERASE"/>
    <property type="match status" value="1"/>
</dbReference>
<sequence length="377" mass="42550">MIEFSFNRLAMISNQAFSIINFRGDLIREIVDRGIAVYAFAPDYDEPLEEEVRKLGAIPVRCPIDRVGLNPLMALKTIRNMADLFKSLGVDAVFSYFAKPVIYAGLAARLTGVRYIYSLIEGAGYVYSDVGSSSLGRVLLRWLVSALYRVSLRFSTRVFLLNADDYRLFVDGGLVDSKKVLLLPGIGLDLDRFRAELPVVSPVMFVFVGRLLREKGIFDFITAARMVKRQHPQVEFVVVGDADANPDSIRREEIQKWENDGVVRWVGQVDDVRTWLARASVLVLPSYYREGLPRSIQEAMALGRPVITTDWVGCRESIEADVNGFLVPVRSPSSIASAMERFILDPQLIVSMGWESRRIAEVRFNVHEINRKLMACM</sequence>
<evidence type="ECO:0000313" key="3">
    <source>
        <dbReference type="Proteomes" id="UP000669060"/>
    </source>
</evidence>
<dbReference type="InterPro" id="IPR028098">
    <property type="entry name" value="Glyco_trans_4-like_N"/>
</dbReference>
<comment type="caution">
    <text evidence="2">The sequence shown here is derived from an EMBL/GenBank/DDBJ whole genome shotgun (WGS) entry which is preliminary data.</text>
</comment>
<gene>
    <name evidence="2" type="ORF">JFY56_05095</name>
</gene>
<name>A0ABS3TN57_9PSED</name>
<dbReference type="Gene3D" id="3.40.50.2000">
    <property type="entry name" value="Glycogen Phosphorylase B"/>
    <property type="match status" value="2"/>
</dbReference>